<protein>
    <recommendedName>
        <fullName evidence="5">ATPase</fullName>
    </recommendedName>
</protein>
<dbReference type="RefSeq" id="WP_129403551.1">
    <property type="nucleotide sequence ID" value="NZ_SBKP01000003.1"/>
</dbReference>
<evidence type="ECO:0000256" key="2">
    <source>
        <dbReference type="SAM" id="Phobius"/>
    </source>
</evidence>
<name>A0A4Q1KJP6_9SPHN</name>
<dbReference type="EMBL" id="SBKP01000003">
    <property type="protein sequence ID" value="RXR29988.1"/>
    <property type="molecule type" value="Genomic_DNA"/>
</dbReference>
<gene>
    <name evidence="3" type="ORF">EQG66_05515</name>
</gene>
<evidence type="ECO:0008006" key="5">
    <source>
        <dbReference type="Google" id="ProtNLM"/>
    </source>
</evidence>
<reference evidence="4" key="1">
    <citation type="submission" date="2019-01" db="EMBL/GenBank/DDBJ databases">
        <title>Cytophagaceae bacterium strain CAR-16.</title>
        <authorList>
            <person name="Chen W.-M."/>
        </authorList>
    </citation>
    <scope>NUCLEOTIDE SEQUENCE [LARGE SCALE GENOMIC DNA]</scope>
    <source>
        <strain evidence="4">CHR27</strain>
    </source>
</reference>
<evidence type="ECO:0000313" key="4">
    <source>
        <dbReference type="Proteomes" id="UP000290958"/>
    </source>
</evidence>
<keyword evidence="2" id="KW-0812">Transmembrane</keyword>
<proteinExistence type="predicted"/>
<keyword evidence="1" id="KW-0175">Coiled coil</keyword>
<feature type="transmembrane region" description="Helical" evidence="2">
    <location>
        <begin position="48"/>
        <end position="69"/>
    </location>
</feature>
<evidence type="ECO:0000256" key="1">
    <source>
        <dbReference type="SAM" id="Coils"/>
    </source>
</evidence>
<keyword evidence="2" id="KW-1133">Transmembrane helix</keyword>
<dbReference type="OrthoDB" id="9777715at2"/>
<keyword evidence="2" id="KW-0472">Membrane</keyword>
<sequence>MGLRREEQFGEDLDQAGEGAGFASYADDTLIEPEYAPEPSAISSWVKAGRFAIIALALGWIGFAAYLLVQRGFRMPGLEQIPLAAAGISTPLILLGILYLILVRGSMGEADRFARISTQLRTEADALDMRLAIVNQQLDTARQTLRDQASLLEEYGGAASQNLEAAARTLTQHASTSAQQAEIIERAGLSLATQFGRLVDAMPDVETRTNRVASALSLGSDTLEEKVDRLEARLDSLGRMLDEARTRTTTTTQSLTAQLMRIQDATRSASEEVTGMADISANRIDAAIDIARRAIDEAGVALDMRSTELNMLVEQSRSSLGAIGGQAVLAYGESIAQIETRLRELDTLVQDRAEVIGDITRTMSLRIETLSDEFAQLQSVGVTSSERMAEAMESLTNRTQKLDEALESGNRAAEGMIARTEGLLTALDASVREMDEGHPAALARLNDKIDSSQRLLSVIMPEIEHLESMSASVLGHARESEELLSGQQRKLRELLHSGENTLAGCREQVDALNLAIESADTGARRLSDSAGPQMVATLLRIKDTAEQAGERAKEALFNAIAEAGSQIGDASEQAMNERLGDVFRARIEEVSNVAERAVQAAHAASDRLMRQLITIADTTAAIEQRIAEADEAAQKREQDSFSHQSATLIDSLNSIAIDVTKILSGEVSDTLWAAYLKGDRGVFSRRAVRLIDTAQAQQIWALYQRDAGFHDGVNRYIHDFEAMLRAILPTRDGSSIAVTLLSSDIGKLYVALAQAIDRLKD</sequence>
<accession>A0A4Q1KJP6</accession>
<keyword evidence="4" id="KW-1185">Reference proteome</keyword>
<dbReference type="AlphaFoldDB" id="A0A4Q1KJP6"/>
<organism evidence="3 4">
    <name type="scientific">Sphingobium fluviale</name>
    <dbReference type="NCBI Taxonomy" id="2506423"/>
    <lineage>
        <taxon>Bacteria</taxon>
        <taxon>Pseudomonadati</taxon>
        <taxon>Pseudomonadota</taxon>
        <taxon>Alphaproteobacteria</taxon>
        <taxon>Sphingomonadales</taxon>
        <taxon>Sphingomonadaceae</taxon>
        <taxon>Sphingobium</taxon>
    </lineage>
</organism>
<feature type="coiled-coil region" evidence="1">
    <location>
        <begin position="220"/>
        <end position="247"/>
    </location>
</feature>
<comment type="caution">
    <text evidence="3">The sequence shown here is derived from an EMBL/GenBank/DDBJ whole genome shotgun (WGS) entry which is preliminary data.</text>
</comment>
<dbReference type="Proteomes" id="UP000290958">
    <property type="component" value="Unassembled WGS sequence"/>
</dbReference>
<evidence type="ECO:0000313" key="3">
    <source>
        <dbReference type="EMBL" id="RXR29988.1"/>
    </source>
</evidence>
<feature type="transmembrane region" description="Helical" evidence="2">
    <location>
        <begin position="81"/>
        <end position="102"/>
    </location>
</feature>